<protein>
    <recommendedName>
        <fullName evidence="5">40S ribosomal protein S27</fullName>
    </recommendedName>
</protein>
<evidence type="ECO:0000256" key="3">
    <source>
        <dbReference type="ARBA" id="ARBA00022980"/>
    </source>
</evidence>
<dbReference type="PROSITE" id="PS01168">
    <property type="entry name" value="RIBOSOMAL_S27E"/>
    <property type="match status" value="1"/>
</dbReference>
<evidence type="ECO:0000256" key="5">
    <source>
        <dbReference type="RuleBase" id="RU000671"/>
    </source>
</evidence>
<comment type="similarity">
    <text evidence="1 5">Belongs to the eukaryotic ribosomal protein eS27 family.</text>
</comment>
<name>A0A6G0ZKK0_APHCR</name>
<dbReference type="InterPro" id="IPR023407">
    <property type="entry name" value="Ribosomal_eS27_Zn-bd_dom_sf"/>
</dbReference>
<organism evidence="6 7">
    <name type="scientific">Aphis craccivora</name>
    <name type="common">Cowpea aphid</name>
    <dbReference type="NCBI Taxonomy" id="307492"/>
    <lineage>
        <taxon>Eukaryota</taxon>
        <taxon>Metazoa</taxon>
        <taxon>Ecdysozoa</taxon>
        <taxon>Arthropoda</taxon>
        <taxon>Hexapoda</taxon>
        <taxon>Insecta</taxon>
        <taxon>Pterygota</taxon>
        <taxon>Neoptera</taxon>
        <taxon>Paraneoptera</taxon>
        <taxon>Hemiptera</taxon>
        <taxon>Sternorrhyncha</taxon>
        <taxon>Aphidomorpha</taxon>
        <taxon>Aphidoidea</taxon>
        <taxon>Aphididae</taxon>
        <taxon>Aphidini</taxon>
        <taxon>Aphis</taxon>
        <taxon>Aphis</taxon>
    </lineage>
</organism>
<evidence type="ECO:0000313" key="6">
    <source>
        <dbReference type="EMBL" id="KAF0771560.1"/>
    </source>
</evidence>
<keyword evidence="5" id="KW-0479">Metal-binding</keyword>
<reference evidence="6 7" key="1">
    <citation type="submission" date="2019-08" db="EMBL/GenBank/DDBJ databases">
        <title>Whole genome of Aphis craccivora.</title>
        <authorList>
            <person name="Voronova N.V."/>
            <person name="Shulinski R.S."/>
            <person name="Bandarenka Y.V."/>
            <person name="Zhorov D.G."/>
            <person name="Warner D."/>
        </authorList>
    </citation>
    <scope>NUCLEOTIDE SEQUENCE [LARGE SCALE GENOMIC DNA]</scope>
    <source>
        <strain evidence="6">180601</strain>
        <tissue evidence="6">Whole Body</tissue>
    </source>
</reference>
<keyword evidence="2 5" id="KW-0862">Zinc</keyword>
<comment type="caution">
    <text evidence="6">The sequence shown here is derived from an EMBL/GenBank/DDBJ whole genome shotgun (WGS) entry which is preliminary data.</text>
</comment>
<proteinExistence type="inferred from homology"/>
<dbReference type="PANTHER" id="PTHR11594">
    <property type="entry name" value="40S RIBOSOMAL PROTEIN S27"/>
    <property type="match status" value="1"/>
</dbReference>
<dbReference type="GO" id="GO:0005840">
    <property type="term" value="C:ribosome"/>
    <property type="evidence" value="ECO:0007669"/>
    <property type="project" value="UniProtKB-KW"/>
</dbReference>
<dbReference type="Gene3D" id="2.20.25.100">
    <property type="entry name" value="Zn-binding ribosomal proteins"/>
    <property type="match status" value="1"/>
</dbReference>
<dbReference type="GO" id="GO:0003735">
    <property type="term" value="F:structural constituent of ribosome"/>
    <property type="evidence" value="ECO:0007669"/>
    <property type="project" value="InterPro"/>
</dbReference>
<dbReference type="InterPro" id="IPR011332">
    <property type="entry name" value="Ribosomal_zn-bd"/>
</dbReference>
<dbReference type="SUPFAM" id="SSF57829">
    <property type="entry name" value="Zn-binding ribosomal proteins"/>
    <property type="match status" value="1"/>
</dbReference>
<dbReference type="AlphaFoldDB" id="A0A6G0ZKK0"/>
<keyword evidence="7" id="KW-1185">Reference proteome</keyword>
<dbReference type="GO" id="GO:0008270">
    <property type="term" value="F:zinc ion binding"/>
    <property type="evidence" value="ECO:0007669"/>
    <property type="project" value="UniProtKB-KW"/>
</dbReference>
<accession>A0A6G0ZKK0</accession>
<evidence type="ECO:0000256" key="4">
    <source>
        <dbReference type="ARBA" id="ARBA00023274"/>
    </source>
</evidence>
<dbReference type="HAMAP" id="MF_00371">
    <property type="entry name" value="Ribosomal_eS27"/>
    <property type="match status" value="1"/>
</dbReference>
<dbReference type="GO" id="GO:0006412">
    <property type="term" value="P:translation"/>
    <property type="evidence" value="ECO:0007669"/>
    <property type="project" value="InterPro"/>
</dbReference>
<sequence>MPLAKDLLHPTAIEERRKHKLKRLVQHPNSFFMDVKCPGCYKITTVFSHAQSVVICTGCSTILCQPTGGRARLTEGCSFRKKAY</sequence>
<dbReference type="InterPro" id="IPR000592">
    <property type="entry name" value="Ribosomal_eS27"/>
</dbReference>
<dbReference type="EMBL" id="VUJU01000280">
    <property type="protein sequence ID" value="KAF0771560.1"/>
    <property type="molecule type" value="Genomic_DNA"/>
</dbReference>
<dbReference type="Pfam" id="PF01667">
    <property type="entry name" value="Ribosomal_S27e"/>
    <property type="match status" value="1"/>
</dbReference>
<evidence type="ECO:0000313" key="7">
    <source>
        <dbReference type="Proteomes" id="UP000478052"/>
    </source>
</evidence>
<dbReference type="Proteomes" id="UP000478052">
    <property type="component" value="Unassembled WGS sequence"/>
</dbReference>
<dbReference type="OrthoDB" id="5567124at2759"/>
<evidence type="ECO:0000256" key="1">
    <source>
        <dbReference type="ARBA" id="ARBA00010919"/>
    </source>
</evidence>
<dbReference type="GO" id="GO:1990904">
    <property type="term" value="C:ribonucleoprotein complex"/>
    <property type="evidence" value="ECO:0007669"/>
    <property type="project" value="UniProtKB-KW"/>
</dbReference>
<evidence type="ECO:0000256" key="2">
    <source>
        <dbReference type="ARBA" id="ARBA00022833"/>
    </source>
</evidence>
<gene>
    <name evidence="6" type="ORF">FWK35_00001285</name>
</gene>
<keyword evidence="4 5" id="KW-0687">Ribonucleoprotein</keyword>
<dbReference type="FunFam" id="2.20.25.100:FF:000001">
    <property type="entry name" value="40S ribosomal protein S27"/>
    <property type="match status" value="1"/>
</dbReference>
<comment type="cofactor">
    <cofactor evidence="5">
        <name>Zn(2+)</name>
        <dbReference type="ChEBI" id="CHEBI:29105"/>
    </cofactor>
    <text evidence="5">Binds 1 zinc ion per subunit.</text>
</comment>
<keyword evidence="5" id="KW-0863">Zinc-finger</keyword>
<keyword evidence="3 5" id="KW-0689">Ribosomal protein</keyword>